<keyword evidence="1" id="KW-0732">Signal</keyword>
<dbReference type="EMBL" id="CAJHCP010000012">
    <property type="protein sequence ID" value="CAD6552679.1"/>
    <property type="molecule type" value="Genomic_DNA"/>
</dbReference>
<feature type="chain" id="PRO_5047276574" description="Lipoprotein" evidence="1">
    <location>
        <begin position="27"/>
        <end position="238"/>
    </location>
</feature>
<protein>
    <recommendedName>
        <fullName evidence="4">Lipoprotein</fullName>
    </recommendedName>
</protein>
<evidence type="ECO:0008006" key="4">
    <source>
        <dbReference type="Google" id="ProtNLM"/>
    </source>
</evidence>
<accession>A0ABM8P0T9</accession>
<dbReference type="PROSITE" id="PS51257">
    <property type="entry name" value="PROKAR_LIPOPROTEIN"/>
    <property type="match status" value="1"/>
</dbReference>
<dbReference type="Proteomes" id="UP000598032">
    <property type="component" value="Unassembled WGS sequence"/>
</dbReference>
<keyword evidence="3" id="KW-1185">Reference proteome</keyword>
<evidence type="ECO:0000313" key="2">
    <source>
        <dbReference type="EMBL" id="CAD6552679.1"/>
    </source>
</evidence>
<gene>
    <name evidence="2" type="ORF">LMG28140_05181</name>
</gene>
<name>A0ABM8P0T9_9BURK</name>
<comment type="caution">
    <text evidence="2">The sequence shown here is derived from an EMBL/GenBank/DDBJ whole genome shotgun (WGS) entry which is preliminary data.</text>
</comment>
<proteinExistence type="predicted"/>
<dbReference type="RefSeq" id="WP_201645099.1">
    <property type="nucleotide sequence ID" value="NZ_CAJHCP010000012.1"/>
</dbReference>
<organism evidence="2 3">
    <name type="scientific">Paraburkholderia metrosideri</name>
    <dbReference type="NCBI Taxonomy" id="580937"/>
    <lineage>
        <taxon>Bacteria</taxon>
        <taxon>Pseudomonadati</taxon>
        <taxon>Pseudomonadota</taxon>
        <taxon>Betaproteobacteria</taxon>
        <taxon>Burkholderiales</taxon>
        <taxon>Burkholderiaceae</taxon>
        <taxon>Paraburkholderia</taxon>
    </lineage>
</organism>
<evidence type="ECO:0000256" key="1">
    <source>
        <dbReference type="SAM" id="SignalP"/>
    </source>
</evidence>
<reference evidence="2 3" key="1">
    <citation type="submission" date="2020-10" db="EMBL/GenBank/DDBJ databases">
        <authorList>
            <person name="Peeters C."/>
        </authorList>
    </citation>
    <scope>NUCLEOTIDE SEQUENCE [LARGE SCALE GENOMIC DNA]</scope>
    <source>
        <strain evidence="2 3">LMG 28140</strain>
    </source>
</reference>
<sequence length="238" mass="25253">MKHLHHLTRAVCLAGALVGGTGLAVAGSACNRVPVSPHSSEAIGRDMIVNGVPTSLVGMQFAGTTNDVSNAFREFWTREDVPAKGRADSSGMLLSALDGGCLYVLSIPRQQNAAYTRGLMSVIQLGTGEADHRIPASSIPLPEDSKVLSDVESRDPGQTGRTWLLDMPGEPRWNAQRYRNSLAARGWVSVGHQPDYQSTGSTIQGAAFAMQHGSDNLDVSFSGRGDATVATIHATRSR</sequence>
<feature type="signal peptide" evidence="1">
    <location>
        <begin position="1"/>
        <end position="26"/>
    </location>
</feature>
<evidence type="ECO:0000313" key="3">
    <source>
        <dbReference type="Proteomes" id="UP000598032"/>
    </source>
</evidence>